<comment type="cofactor">
    <cofactor evidence="14">
        <name>Mg(2+)</name>
        <dbReference type="ChEBI" id="CHEBI:18420"/>
    </cofactor>
    <text evidence="14">Binds 1 Mg(2+) ion per subunit. Can also utilize other divalent metal cations, such as Ca(2+), Mn(2+) and Co(2+).</text>
</comment>
<feature type="binding site" evidence="13">
    <location>
        <position position="160"/>
    </location>
    <ligand>
        <name>thiamine diphosphate</name>
        <dbReference type="ChEBI" id="CHEBI:58937"/>
    </ligand>
</feature>
<dbReference type="GO" id="GO:0006098">
    <property type="term" value="P:pentose-phosphate shunt"/>
    <property type="evidence" value="ECO:0007669"/>
    <property type="project" value="TreeGrafter"/>
</dbReference>
<dbReference type="InterPro" id="IPR020826">
    <property type="entry name" value="Transketolase_BS"/>
</dbReference>
<dbReference type="KEGG" id="pbf:CFX0092_A0921"/>
<feature type="site" description="Important for catalytic activity" evidence="15">
    <location>
        <position position="264"/>
    </location>
</feature>
<feature type="binding site" evidence="12">
    <location>
        <position position="474"/>
    </location>
    <ligand>
        <name>substrate</name>
    </ligand>
</feature>
<dbReference type="FunFam" id="3.40.50.970:FF:000003">
    <property type="entry name" value="Transketolase"/>
    <property type="match status" value="1"/>
</dbReference>
<dbReference type="InterPro" id="IPR049557">
    <property type="entry name" value="Transketolase_CS"/>
</dbReference>
<feature type="binding site" evidence="13">
    <location>
        <position position="264"/>
    </location>
    <ligand>
        <name>thiamine diphosphate</name>
        <dbReference type="ChEBI" id="CHEBI:58937"/>
    </ligand>
</feature>
<dbReference type="EC" id="2.2.1.1" evidence="3 10"/>
<evidence type="ECO:0000256" key="9">
    <source>
        <dbReference type="ARBA" id="ARBA00049473"/>
    </source>
</evidence>
<accession>A0A160T103</accession>
<evidence type="ECO:0000256" key="2">
    <source>
        <dbReference type="ARBA" id="ARBA00011738"/>
    </source>
</evidence>
<dbReference type="FunFam" id="3.40.50.920:FF:000003">
    <property type="entry name" value="Transketolase"/>
    <property type="match status" value="1"/>
</dbReference>
<evidence type="ECO:0000256" key="10">
    <source>
        <dbReference type="NCBIfam" id="TIGR00232"/>
    </source>
</evidence>
<feature type="binding site" evidence="12">
    <location>
        <position position="521"/>
    </location>
    <ligand>
        <name>substrate</name>
    </ligand>
</feature>
<keyword evidence="7 14" id="KW-0460">Magnesium</keyword>
<dbReference type="Pfam" id="PF22613">
    <property type="entry name" value="Transketolase_C_1"/>
    <property type="match status" value="1"/>
</dbReference>
<evidence type="ECO:0000256" key="6">
    <source>
        <dbReference type="ARBA" id="ARBA00022723"/>
    </source>
</evidence>
<feature type="site" description="Important for catalytic activity" evidence="15">
    <location>
        <position position="30"/>
    </location>
</feature>
<feature type="binding site" evidence="12">
    <location>
        <position position="264"/>
    </location>
    <ligand>
        <name>substrate</name>
    </ligand>
</feature>
<evidence type="ECO:0000256" key="8">
    <source>
        <dbReference type="ARBA" id="ARBA00023052"/>
    </source>
</evidence>
<dbReference type="EMBL" id="LN890655">
    <property type="protein sequence ID" value="CUS02799.2"/>
    <property type="molecule type" value="Genomic_DNA"/>
</dbReference>
<evidence type="ECO:0000256" key="1">
    <source>
        <dbReference type="ARBA" id="ARBA00007131"/>
    </source>
</evidence>
<dbReference type="GO" id="GO:0005829">
    <property type="term" value="C:cytosol"/>
    <property type="evidence" value="ECO:0007669"/>
    <property type="project" value="TreeGrafter"/>
</dbReference>
<feature type="binding site" evidence="13">
    <location>
        <position position="438"/>
    </location>
    <ligand>
        <name>thiamine diphosphate</name>
        <dbReference type="ChEBI" id="CHEBI:58937"/>
    </ligand>
</feature>
<comment type="subunit">
    <text evidence="2 16">Homodimer.</text>
</comment>
<dbReference type="GO" id="GO:0046872">
    <property type="term" value="F:metal ion binding"/>
    <property type="evidence" value="ECO:0007669"/>
    <property type="project" value="UniProtKB-KW"/>
</dbReference>
<dbReference type="SUPFAM" id="SSF52518">
    <property type="entry name" value="Thiamin diphosphate-binding fold (THDP-binding)"/>
    <property type="match status" value="2"/>
</dbReference>
<dbReference type="InterPro" id="IPR033247">
    <property type="entry name" value="Transketolase_fam"/>
</dbReference>
<dbReference type="Gene3D" id="3.40.50.920">
    <property type="match status" value="1"/>
</dbReference>
<protein>
    <recommendedName>
        <fullName evidence="4 10">Transketolase</fullName>
        <ecNumber evidence="3 10">2.2.1.1</ecNumber>
    </recommendedName>
</protein>
<gene>
    <name evidence="18" type="primary">tktB</name>
    <name evidence="18" type="ORF">CFX0092_A0921</name>
</gene>
<evidence type="ECO:0000256" key="4">
    <source>
        <dbReference type="ARBA" id="ARBA00016662"/>
    </source>
</evidence>
<dbReference type="InterPro" id="IPR009014">
    <property type="entry name" value="Transketo_C/PFOR_II"/>
</dbReference>
<feature type="binding site" evidence="12">
    <location>
        <position position="462"/>
    </location>
    <ligand>
        <name>substrate</name>
    </ligand>
</feature>
<dbReference type="SUPFAM" id="SSF52922">
    <property type="entry name" value="TK C-terminal domain-like"/>
    <property type="match status" value="1"/>
</dbReference>
<feature type="binding site" evidence="14">
    <location>
        <position position="191"/>
    </location>
    <ligand>
        <name>Mg(2+)</name>
        <dbReference type="ChEBI" id="CHEBI:18420"/>
    </ligand>
</feature>
<comment type="catalytic activity">
    <reaction evidence="9 16">
        <text>D-sedoheptulose 7-phosphate + D-glyceraldehyde 3-phosphate = aldehydo-D-ribose 5-phosphate + D-xylulose 5-phosphate</text>
        <dbReference type="Rhea" id="RHEA:10508"/>
        <dbReference type="ChEBI" id="CHEBI:57483"/>
        <dbReference type="ChEBI" id="CHEBI:57737"/>
        <dbReference type="ChEBI" id="CHEBI:58273"/>
        <dbReference type="ChEBI" id="CHEBI:59776"/>
        <dbReference type="EC" id="2.2.1.1"/>
    </reaction>
</comment>
<feature type="binding site" evidence="13">
    <location>
        <position position="70"/>
    </location>
    <ligand>
        <name>thiamine diphosphate</name>
        <dbReference type="ChEBI" id="CHEBI:58937"/>
    </ligand>
</feature>
<dbReference type="GO" id="GO:0004802">
    <property type="term" value="F:transketolase activity"/>
    <property type="evidence" value="ECO:0007669"/>
    <property type="project" value="UniProtKB-UniRule"/>
</dbReference>
<keyword evidence="6 14" id="KW-0479">Metal-binding</keyword>
<comment type="cofactor">
    <cofactor evidence="13">
        <name>thiamine diphosphate</name>
        <dbReference type="ChEBI" id="CHEBI:58937"/>
    </cofactor>
    <text evidence="13">Binds 1 thiamine pyrophosphate per subunit. During the reaction, the substrate forms a covalent intermediate with the cofactor.</text>
</comment>
<dbReference type="InterPro" id="IPR005474">
    <property type="entry name" value="Transketolase_N"/>
</dbReference>
<evidence type="ECO:0000259" key="17">
    <source>
        <dbReference type="SMART" id="SM00861"/>
    </source>
</evidence>
<feature type="binding site" evidence="12">
    <location>
        <position position="470"/>
    </location>
    <ligand>
        <name>substrate</name>
    </ligand>
</feature>
<feature type="domain" description="Transketolase-like pyrimidine-binding" evidence="17">
    <location>
        <begin position="356"/>
        <end position="526"/>
    </location>
</feature>
<dbReference type="InterPro" id="IPR029061">
    <property type="entry name" value="THDP-binding"/>
</dbReference>
<dbReference type="PANTHER" id="PTHR43522:SF2">
    <property type="entry name" value="TRANSKETOLASE 1-RELATED"/>
    <property type="match status" value="1"/>
</dbReference>
<dbReference type="FunFam" id="3.40.50.970:FF:000004">
    <property type="entry name" value="Transketolase"/>
    <property type="match status" value="1"/>
</dbReference>
<feature type="binding site" evidence="12">
    <location>
        <position position="359"/>
    </location>
    <ligand>
        <name>substrate</name>
    </ligand>
</feature>
<evidence type="ECO:0000256" key="14">
    <source>
        <dbReference type="PIRSR" id="PIRSR605478-4"/>
    </source>
</evidence>
<dbReference type="Gene3D" id="3.40.50.970">
    <property type="match status" value="2"/>
</dbReference>
<keyword evidence="19" id="KW-1185">Reference proteome</keyword>
<dbReference type="Pfam" id="PF00456">
    <property type="entry name" value="Transketolase_N"/>
    <property type="match status" value="1"/>
</dbReference>
<dbReference type="RefSeq" id="WP_095042372.1">
    <property type="nucleotide sequence ID" value="NZ_LN890655.1"/>
</dbReference>
<evidence type="ECO:0000256" key="15">
    <source>
        <dbReference type="PIRSR" id="PIRSR605478-5"/>
    </source>
</evidence>
<dbReference type="NCBIfam" id="TIGR00232">
    <property type="entry name" value="tktlase_bact"/>
    <property type="match status" value="1"/>
</dbReference>
<dbReference type="PROSITE" id="PS00802">
    <property type="entry name" value="TRANSKETOLASE_2"/>
    <property type="match status" value="1"/>
</dbReference>
<feature type="binding site" evidence="13">
    <location>
        <begin position="118"/>
        <end position="120"/>
    </location>
    <ligand>
        <name>thiamine diphosphate</name>
        <dbReference type="ChEBI" id="CHEBI:58937"/>
    </ligand>
</feature>
<evidence type="ECO:0000256" key="16">
    <source>
        <dbReference type="RuleBase" id="RU004996"/>
    </source>
</evidence>
<keyword evidence="16" id="KW-0106">Calcium</keyword>
<keyword evidence="5 16" id="KW-0808">Transferase</keyword>
<comment type="similarity">
    <text evidence="1 16">Belongs to the transketolase family.</text>
</comment>
<comment type="cofactor">
    <cofactor evidence="16">
        <name>Mg(2+)</name>
        <dbReference type="ChEBI" id="CHEBI:18420"/>
    </cofactor>
    <cofactor evidence="16">
        <name>Ca(2+)</name>
        <dbReference type="ChEBI" id="CHEBI:29108"/>
    </cofactor>
    <cofactor evidence="16">
        <name>Mn(2+)</name>
        <dbReference type="ChEBI" id="CHEBI:29035"/>
    </cofactor>
    <cofactor evidence="16">
        <name>Co(2+)</name>
        <dbReference type="ChEBI" id="CHEBI:48828"/>
    </cofactor>
    <text evidence="16">Binds 1 Mg(2+) ion per subunit. Can also utilize other divalent metal cations, such as Ca(2+), Mn(2+) and Co(2+).</text>
</comment>
<feature type="binding site" evidence="14">
    <location>
        <position position="159"/>
    </location>
    <ligand>
        <name>Mg(2+)</name>
        <dbReference type="ChEBI" id="CHEBI:18420"/>
    </ligand>
</feature>
<dbReference type="CDD" id="cd02012">
    <property type="entry name" value="TPP_TK"/>
    <property type="match status" value="1"/>
</dbReference>
<dbReference type="Pfam" id="PF02779">
    <property type="entry name" value="Transket_pyr"/>
    <property type="match status" value="1"/>
</dbReference>
<comment type="function">
    <text evidence="16">Catalyzes the transfer of a two-carbon ketol group from a ketose donor to an aldose acceptor, via a covalent intermediate with the cofactor thiamine pyrophosphate.</text>
</comment>
<feature type="binding site" evidence="13">
    <location>
        <position position="189"/>
    </location>
    <ligand>
        <name>thiamine diphosphate</name>
        <dbReference type="ChEBI" id="CHEBI:58937"/>
    </ligand>
</feature>
<proteinExistence type="inferred from homology"/>
<evidence type="ECO:0000256" key="5">
    <source>
        <dbReference type="ARBA" id="ARBA00022679"/>
    </source>
</evidence>
<dbReference type="InterPro" id="IPR005475">
    <property type="entry name" value="Transketolase-like_Pyr-bd"/>
</dbReference>
<dbReference type="AlphaFoldDB" id="A0A160T103"/>
<evidence type="ECO:0000313" key="19">
    <source>
        <dbReference type="Proteomes" id="UP000215027"/>
    </source>
</evidence>
<dbReference type="PANTHER" id="PTHR43522">
    <property type="entry name" value="TRANSKETOLASE"/>
    <property type="match status" value="1"/>
</dbReference>
<dbReference type="PROSITE" id="PS00801">
    <property type="entry name" value="TRANSKETOLASE_1"/>
    <property type="match status" value="1"/>
</dbReference>
<keyword evidence="8 13" id="KW-0786">Thiamine pyrophosphate</keyword>
<reference evidence="18" key="1">
    <citation type="submission" date="2016-01" db="EMBL/GenBank/DDBJ databases">
        <authorList>
            <person name="Mcilroy J.S."/>
            <person name="Karst M S."/>
            <person name="Albertsen M."/>
        </authorList>
    </citation>
    <scope>NUCLEOTIDE SEQUENCE</scope>
    <source>
        <strain evidence="18">Cfx-K</strain>
    </source>
</reference>
<evidence type="ECO:0000256" key="7">
    <source>
        <dbReference type="ARBA" id="ARBA00022842"/>
    </source>
</evidence>
<dbReference type="InterPro" id="IPR055152">
    <property type="entry name" value="Transketolase-like_C_2"/>
</dbReference>
<name>A0A160T103_9CHLR</name>
<feature type="binding site" evidence="14">
    <location>
        <position position="189"/>
    </location>
    <ligand>
        <name>Mg(2+)</name>
        <dbReference type="ChEBI" id="CHEBI:18420"/>
    </ligand>
</feature>
<feature type="binding site" evidence="12">
    <location>
        <position position="30"/>
    </location>
    <ligand>
        <name>substrate</name>
    </ligand>
</feature>
<dbReference type="InterPro" id="IPR005478">
    <property type="entry name" value="Transketolase_bac-like"/>
</dbReference>
<feature type="binding site" evidence="12">
    <location>
        <position position="386"/>
    </location>
    <ligand>
        <name>substrate</name>
    </ligand>
</feature>
<dbReference type="SMART" id="SM00861">
    <property type="entry name" value="Transket_pyr"/>
    <property type="match status" value="1"/>
</dbReference>
<organism evidence="18 19">
    <name type="scientific">Candidatus Promineifilum breve</name>
    <dbReference type="NCBI Taxonomy" id="1806508"/>
    <lineage>
        <taxon>Bacteria</taxon>
        <taxon>Bacillati</taxon>
        <taxon>Chloroflexota</taxon>
        <taxon>Ardenticatenia</taxon>
        <taxon>Candidatus Promineifilales</taxon>
        <taxon>Candidatus Promineifilaceae</taxon>
        <taxon>Candidatus Promineifilum</taxon>
    </lineage>
</organism>
<evidence type="ECO:0000256" key="11">
    <source>
        <dbReference type="PIRSR" id="PIRSR605478-1"/>
    </source>
</evidence>
<feature type="active site" description="Proton donor" evidence="11">
    <location>
        <position position="412"/>
    </location>
</feature>
<evidence type="ECO:0000256" key="12">
    <source>
        <dbReference type="PIRSR" id="PIRSR605478-2"/>
    </source>
</evidence>
<dbReference type="OrthoDB" id="8732661at2"/>
<dbReference type="Proteomes" id="UP000215027">
    <property type="component" value="Chromosome I"/>
</dbReference>
<evidence type="ECO:0000313" key="18">
    <source>
        <dbReference type="EMBL" id="CUS02799.2"/>
    </source>
</evidence>
<sequence>MNETQELQDLAINTIRFLSADGVQQANSGHPGLPMGTAAMAYTLWTRHLRHNPANPQWPNRDRFILSGGHGSMLVYSLLHLTGYDLPLTELQTFRQWGSITPGHPEYGVTPGVETTTGPLGQGFANGVGMAMAEAHLAAVFNRPDHPIIDHYTYAIVTDGDLMEGVAAEAASLAGHLRLGKLIYFYDDNRISIEGSTEIAFTEDRACRFEAYGWHVLHVADGQDVAAIDRAIAAAQADPRPSLIIVRTTIGYGLPTRAGTEKAHGEPPGDAELDGAKKALGWPVAPRFHLPDEAVQYFRQALADGAAREAEWDERFAAYRAAYPDLAAELARRLKGELPAGWDEGLPQFPADEKGQATRIASGKVLNALAQRLPELMGGSADLAPSTKTWLDGIPSFDDDPAGRNIHFGVREHGMGSIVNGLAYHGGIIPYGATFLVFVDYMRPPLRLAALSHLGTITVFTHDSIGVGEDGPTHQPIEHMATLRAVPNLLTLRPADANETREAWRAAILNRGRPSILALTRQNVPTLDRAVYAPAEMLHRGAYVLADLGGRRPEIILMASGSEVGLIVEAGRRLAEAGHAVRLVSFPSWELFAEQDDAYRAEVLPADVPLRLAVEAGVSQGWHQWVGDKGRILALDRYGASAPAKVAYANLGLSADHAVELALALLND</sequence>
<dbReference type="CDD" id="cd07033">
    <property type="entry name" value="TPP_PYR_DXS_TK_like"/>
    <property type="match status" value="1"/>
</dbReference>
<evidence type="ECO:0000256" key="13">
    <source>
        <dbReference type="PIRSR" id="PIRSR605478-3"/>
    </source>
</evidence>
<evidence type="ECO:0000256" key="3">
    <source>
        <dbReference type="ARBA" id="ARBA00013152"/>
    </source>
</evidence>